<sequence length="301" mass="33143">MTLPPLTAVRAFEAVARHLSFTRAADELGMTQAAVSYQIRLLEERIGTPLFLRKPRQIALTETGAQLAPATRDAFDMLRNAFAEAQGRVEGTLAITAVPTFASHWLAANVGLFQLAHPEIAVRVESSGHLVDFGAEEFDVGIRGTKKPTPGLVWHLLLKAEFAPMMSPKLVHEYQVRQPRDLLRVPQIAPDDPWLTAWLDLAGVSGAVIDDRPFSRLGSQNLEAAAAIAGRGLAMLTPTFYSDDIAAGRLVQPFKTIGWDGHGYYLVYPESRRNAPKIRAFREWLLEATAPLRDRQASLEG</sequence>
<dbReference type="InterPro" id="IPR036390">
    <property type="entry name" value="WH_DNA-bd_sf"/>
</dbReference>
<dbReference type="Pfam" id="PF03466">
    <property type="entry name" value="LysR_substrate"/>
    <property type="match status" value="1"/>
</dbReference>
<comment type="similarity">
    <text evidence="1">Belongs to the LysR transcriptional regulatory family.</text>
</comment>
<dbReference type="SUPFAM" id="SSF46785">
    <property type="entry name" value="Winged helix' DNA-binding domain"/>
    <property type="match status" value="1"/>
</dbReference>
<reference evidence="6" key="1">
    <citation type="submission" date="2020-09" db="EMBL/GenBank/DDBJ databases">
        <title>Genome seq and assembly of Devosia sp.</title>
        <authorList>
            <person name="Chhetri G."/>
        </authorList>
    </citation>
    <scope>NUCLEOTIDE SEQUENCE</scope>
    <source>
        <strain evidence="6">PTR5</strain>
    </source>
</reference>
<dbReference type="GO" id="GO:0043565">
    <property type="term" value="F:sequence-specific DNA binding"/>
    <property type="evidence" value="ECO:0007669"/>
    <property type="project" value="TreeGrafter"/>
</dbReference>
<dbReference type="InterPro" id="IPR058163">
    <property type="entry name" value="LysR-type_TF_proteobact-type"/>
</dbReference>
<dbReference type="Gene3D" id="1.10.10.10">
    <property type="entry name" value="Winged helix-like DNA-binding domain superfamily/Winged helix DNA-binding domain"/>
    <property type="match status" value="1"/>
</dbReference>
<dbReference type="SUPFAM" id="SSF53850">
    <property type="entry name" value="Periplasmic binding protein-like II"/>
    <property type="match status" value="1"/>
</dbReference>
<accession>A0A927FV65</accession>
<dbReference type="InterPro" id="IPR036388">
    <property type="entry name" value="WH-like_DNA-bd_sf"/>
</dbReference>
<dbReference type="GO" id="GO:0003700">
    <property type="term" value="F:DNA-binding transcription factor activity"/>
    <property type="evidence" value="ECO:0007669"/>
    <property type="project" value="InterPro"/>
</dbReference>
<dbReference type="Pfam" id="PF00126">
    <property type="entry name" value="HTH_1"/>
    <property type="match status" value="1"/>
</dbReference>
<dbReference type="InterPro" id="IPR000847">
    <property type="entry name" value="LysR_HTH_N"/>
</dbReference>
<dbReference type="Gene3D" id="3.40.190.10">
    <property type="entry name" value="Periplasmic binding protein-like II"/>
    <property type="match status" value="2"/>
</dbReference>
<dbReference type="GO" id="GO:0006351">
    <property type="term" value="P:DNA-templated transcription"/>
    <property type="evidence" value="ECO:0007669"/>
    <property type="project" value="TreeGrafter"/>
</dbReference>
<keyword evidence="4" id="KW-0804">Transcription</keyword>
<evidence type="ECO:0000256" key="1">
    <source>
        <dbReference type="ARBA" id="ARBA00009437"/>
    </source>
</evidence>
<evidence type="ECO:0000313" key="7">
    <source>
        <dbReference type="Proteomes" id="UP000654108"/>
    </source>
</evidence>
<gene>
    <name evidence="6" type="ORF">IC608_07890</name>
</gene>
<evidence type="ECO:0000256" key="2">
    <source>
        <dbReference type="ARBA" id="ARBA00023015"/>
    </source>
</evidence>
<feature type="domain" description="HTH lysR-type" evidence="5">
    <location>
        <begin position="4"/>
        <end position="61"/>
    </location>
</feature>
<dbReference type="InterPro" id="IPR005119">
    <property type="entry name" value="LysR_subst-bd"/>
</dbReference>
<keyword evidence="3" id="KW-0238">DNA-binding</keyword>
<keyword evidence="2" id="KW-0805">Transcription regulation</keyword>
<dbReference type="FunFam" id="1.10.10.10:FF:000038">
    <property type="entry name" value="Glycine cleavage system transcriptional activator"/>
    <property type="match status" value="1"/>
</dbReference>
<dbReference type="Proteomes" id="UP000654108">
    <property type="component" value="Unassembled WGS sequence"/>
</dbReference>
<dbReference type="PROSITE" id="PS50931">
    <property type="entry name" value="HTH_LYSR"/>
    <property type="match status" value="1"/>
</dbReference>
<dbReference type="PANTHER" id="PTHR30537:SF26">
    <property type="entry name" value="GLYCINE CLEAVAGE SYSTEM TRANSCRIPTIONAL ACTIVATOR"/>
    <property type="match status" value="1"/>
</dbReference>
<evidence type="ECO:0000256" key="3">
    <source>
        <dbReference type="ARBA" id="ARBA00023125"/>
    </source>
</evidence>
<protein>
    <submittedName>
        <fullName evidence="6">LysR family transcriptional regulator</fullName>
    </submittedName>
</protein>
<evidence type="ECO:0000313" key="6">
    <source>
        <dbReference type="EMBL" id="MBD8065393.1"/>
    </source>
</evidence>
<name>A0A927FV65_9HYPH</name>
<comment type="caution">
    <text evidence="6">The sequence shown here is derived from an EMBL/GenBank/DDBJ whole genome shotgun (WGS) entry which is preliminary data.</text>
</comment>
<dbReference type="PANTHER" id="PTHR30537">
    <property type="entry name" value="HTH-TYPE TRANSCRIPTIONAL REGULATOR"/>
    <property type="match status" value="1"/>
</dbReference>
<dbReference type="AlphaFoldDB" id="A0A927FV65"/>
<dbReference type="PRINTS" id="PR00039">
    <property type="entry name" value="HTHLYSR"/>
</dbReference>
<keyword evidence="7" id="KW-1185">Reference proteome</keyword>
<dbReference type="EMBL" id="JACYFU010000002">
    <property type="protein sequence ID" value="MBD8065393.1"/>
    <property type="molecule type" value="Genomic_DNA"/>
</dbReference>
<proteinExistence type="inferred from homology"/>
<evidence type="ECO:0000259" key="5">
    <source>
        <dbReference type="PROSITE" id="PS50931"/>
    </source>
</evidence>
<organism evidence="6 7">
    <name type="scientific">Devosia oryzisoli</name>
    <dbReference type="NCBI Taxonomy" id="2774138"/>
    <lineage>
        <taxon>Bacteria</taxon>
        <taxon>Pseudomonadati</taxon>
        <taxon>Pseudomonadota</taxon>
        <taxon>Alphaproteobacteria</taxon>
        <taxon>Hyphomicrobiales</taxon>
        <taxon>Devosiaceae</taxon>
        <taxon>Devosia</taxon>
    </lineage>
</organism>
<dbReference type="RefSeq" id="WP_191774271.1">
    <property type="nucleotide sequence ID" value="NZ_JACYFU010000002.1"/>
</dbReference>
<dbReference type="CDD" id="cd08432">
    <property type="entry name" value="PBP2_GcdR_TrpI_HvrB_AmpR_like"/>
    <property type="match status" value="1"/>
</dbReference>
<evidence type="ECO:0000256" key="4">
    <source>
        <dbReference type="ARBA" id="ARBA00023163"/>
    </source>
</evidence>